<evidence type="ECO:0000256" key="4">
    <source>
        <dbReference type="ARBA" id="ARBA00022679"/>
    </source>
</evidence>
<comment type="caution">
    <text evidence="9">The sequence shown here is derived from an EMBL/GenBank/DDBJ whole genome shotgun (WGS) entry which is preliminary data.</text>
</comment>
<gene>
    <name evidence="9" type="ORF">I5907_03480</name>
</gene>
<dbReference type="PROSITE" id="PS50112">
    <property type="entry name" value="PAS"/>
    <property type="match status" value="1"/>
</dbReference>
<name>A0A931E5A9_9BACT</name>
<feature type="domain" description="Histidine kinase" evidence="6">
    <location>
        <begin position="577"/>
        <end position="790"/>
    </location>
</feature>
<dbReference type="Pfam" id="PF08448">
    <property type="entry name" value="PAS_4"/>
    <property type="match status" value="1"/>
</dbReference>
<dbReference type="PROSITE" id="PS50109">
    <property type="entry name" value="HIS_KIN"/>
    <property type="match status" value="1"/>
</dbReference>
<dbReference type="Pfam" id="PF13426">
    <property type="entry name" value="PAS_9"/>
    <property type="match status" value="1"/>
</dbReference>
<dbReference type="InterPro" id="IPR035965">
    <property type="entry name" value="PAS-like_dom_sf"/>
</dbReference>
<keyword evidence="4" id="KW-0808">Transferase</keyword>
<dbReference type="InterPro" id="IPR000014">
    <property type="entry name" value="PAS"/>
</dbReference>
<dbReference type="InterPro" id="IPR013656">
    <property type="entry name" value="PAS_4"/>
</dbReference>
<evidence type="ECO:0000256" key="5">
    <source>
        <dbReference type="ARBA" id="ARBA00022777"/>
    </source>
</evidence>
<evidence type="ECO:0000259" key="7">
    <source>
        <dbReference type="PROSITE" id="PS50112"/>
    </source>
</evidence>
<keyword evidence="10" id="KW-1185">Reference proteome</keyword>
<keyword evidence="3" id="KW-0597">Phosphoprotein</keyword>
<dbReference type="SUPFAM" id="SSF55785">
    <property type="entry name" value="PYP-like sensor domain (PAS domain)"/>
    <property type="match status" value="3"/>
</dbReference>
<dbReference type="Pfam" id="PF08447">
    <property type="entry name" value="PAS_3"/>
    <property type="match status" value="1"/>
</dbReference>
<dbReference type="SMART" id="SM00065">
    <property type="entry name" value="GAF"/>
    <property type="match status" value="1"/>
</dbReference>
<dbReference type="InterPro" id="IPR003594">
    <property type="entry name" value="HATPase_dom"/>
</dbReference>
<dbReference type="Pfam" id="PF02518">
    <property type="entry name" value="HATPase_c"/>
    <property type="match status" value="1"/>
</dbReference>
<dbReference type="InterPro" id="IPR013655">
    <property type="entry name" value="PAS_fold_3"/>
</dbReference>
<dbReference type="EMBL" id="JADWYR010000001">
    <property type="protein sequence ID" value="MBG9375278.1"/>
    <property type="molecule type" value="Genomic_DNA"/>
</dbReference>
<dbReference type="Gene3D" id="3.30.450.40">
    <property type="match status" value="1"/>
</dbReference>
<dbReference type="PANTHER" id="PTHR43304:SF1">
    <property type="entry name" value="PAC DOMAIN-CONTAINING PROTEIN"/>
    <property type="match status" value="1"/>
</dbReference>
<dbReference type="InterPro" id="IPR052162">
    <property type="entry name" value="Sensor_kinase/Photoreceptor"/>
</dbReference>
<dbReference type="SMART" id="SM00091">
    <property type="entry name" value="PAS"/>
    <property type="match status" value="2"/>
</dbReference>
<evidence type="ECO:0000256" key="2">
    <source>
        <dbReference type="ARBA" id="ARBA00012438"/>
    </source>
</evidence>
<evidence type="ECO:0000256" key="3">
    <source>
        <dbReference type="ARBA" id="ARBA00022553"/>
    </source>
</evidence>
<feature type="domain" description="PAC" evidence="8">
    <location>
        <begin position="379"/>
        <end position="431"/>
    </location>
</feature>
<dbReference type="NCBIfam" id="TIGR00229">
    <property type="entry name" value="sensory_box"/>
    <property type="match status" value="2"/>
</dbReference>
<dbReference type="PROSITE" id="PS50113">
    <property type="entry name" value="PAC"/>
    <property type="match status" value="2"/>
</dbReference>
<dbReference type="InterPro" id="IPR036890">
    <property type="entry name" value="HATPase_C_sf"/>
</dbReference>
<dbReference type="SUPFAM" id="SSF55874">
    <property type="entry name" value="ATPase domain of HSP90 chaperone/DNA topoisomerase II/histidine kinase"/>
    <property type="match status" value="1"/>
</dbReference>
<dbReference type="SMART" id="SM00387">
    <property type="entry name" value="HATPase_c"/>
    <property type="match status" value="1"/>
</dbReference>
<evidence type="ECO:0000259" key="8">
    <source>
        <dbReference type="PROSITE" id="PS50113"/>
    </source>
</evidence>
<sequence>MKKPDLPSDENARLQAIKEYSILDTIPEKDFDDITALAAYICNTSVSTITFIDADRQWFKSHYGLENNQTVRDISFCAHAINYPTEIFEIEDSRQDERFADNPLVTGDPHVIFYAGVPLVNREGHALGTICIIDHKPKKLSDEQRKVLRVLSNQVMRLLELRKKNIELDERKIVLQQTLNFFAQTSEVAKVGGWEVDFEKNKLDWTYVTKEIHEVSFDFVPDLRSAIEFYEAGESREKIKEVVDNAIEFGKPFDEVLKIITARGNERWVRTRGKVEFVNNKPFRMYGVFQDIHSEKVKEIQLARSEERFRKTFDHATNGMALLAPDGKWLKVNKSFCEMLGYSVNEMLQMSMSDITHPDDLETDLRYLRELSENNKDHYQFEKRYVHKNGHIVWAIMSRSVVKDQYNHPLHFITQVTDITARKEAEQIIAEERTLLAAIIDNIPVNIFIKDRQSRKILVNRQEMRYMGVQNEMDVIGKTDYELYPAESAAVSIAEDKAVFETGEAMLDKETFSRKYDGTEHCFLTSKIPLKNSDGEITGLLGISYDITERKNNEKKLKDLLDVTSEQNIRLTNFAHIVSHNLRSHATNFSMLLSFLETEKDQTARNELFGLLKKASDNLTETVAHLNEVVAVNTNINQEIQRINLYEAIQKVQSNVQAQLIREEVHCLNEVDRNLAVFAVPAYLDSILLNFLTNAIKYRDNNKESYVKLSAKRENDYIILTIEDNGIGIDMKRNGEKLFGMYKTFHGNKDARGVGLFITKNQVEAMGGKIEAGSALGEGTTFKIHFHEKN</sequence>
<proteinExistence type="predicted"/>
<dbReference type="EC" id="2.7.13.3" evidence="2"/>
<dbReference type="Proteomes" id="UP000628448">
    <property type="component" value="Unassembled WGS sequence"/>
</dbReference>
<dbReference type="InterPro" id="IPR000700">
    <property type="entry name" value="PAS-assoc_C"/>
</dbReference>
<evidence type="ECO:0000256" key="1">
    <source>
        <dbReference type="ARBA" id="ARBA00000085"/>
    </source>
</evidence>
<dbReference type="InterPro" id="IPR001610">
    <property type="entry name" value="PAC"/>
</dbReference>
<dbReference type="InterPro" id="IPR004358">
    <property type="entry name" value="Sig_transdc_His_kin-like_C"/>
</dbReference>
<dbReference type="CDD" id="cd00130">
    <property type="entry name" value="PAS"/>
    <property type="match status" value="2"/>
</dbReference>
<dbReference type="PRINTS" id="PR00344">
    <property type="entry name" value="BCTRLSENSOR"/>
</dbReference>
<feature type="domain" description="PAS" evidence="7">
    <location>
        <begin position="305"/>
        <end position="375"/>
    </location>
</feature>
<dbReference type="Pfam" id="PF01590">
    <property type="entry name" value="GAF"/>
    <property type="match status" value="1"/>
</dbReference>
<comment type="catalytic activity">
    <reaction evidence="1">
        <text>ATP + protein L-histidine = ADP + protein N-phospho-L-histidine.</text>
        <dbReference type="EC" id="2.7.13.3"/>
    </reaction>
</comment>
<dbReference type="InterPro" id="IPR005467">
    <property type="entry name" value="His_kinase_dom"/>
</dbReference>
<dbReference type="Gene3D" id="3.30.450.20">
    <property type="entry name" value="PAS domain"/>
    <property type="match status" value="3"/>
</dbReference>
<reference evidence="9" key="1">
    <citation type="submission" date="2020-11" db="EMBL/GenBank/DDBJ databases">
        <title>Bacterial whole genome sequence for Panacibacter sp. DH6.</title>
        <authorList>
            <person name="Le V."/>
            <person name="Ko S."/>
            <person name="Ahn C.-Y."/>
            <person name="Oh H.-M."/>
        </authorList>
    </citation>
    <scope>NUCLEOTIDE SEQUENCE</scope>
    <source>
        <strain evidence="9">DH6</strain>
    </source>
</reference>
<dbReference type="AlphaFoldDB" id="A0A931E5A9"/>
<feature type="domain" description="PAC" evidence="8">
    <location>
        <begin position="507"/>
        <end position="559"/>
    </location>
</feature>
<evidence type="ECO:0000313" key="9">
    <source>
        <dbReference type="EMBL" id="MBG9375278.1"/>
    </source>
</evidence>
<protein>
    <recommendedName>
        <fullName evidence="2">histidine kinase</fullName>
        <ecNumber evidence="2">2.7.13.3</ecNumber>
    </recommendedName>
</protein>
<dbReference type="InterPro" id="IPR003018">
    <property type="entry name" value="GAF"/>
</dbReference>
<organism evidence="9 10">
    <name type="scientific">Panacibacter microcysteis</name>
    <dbReference type="NCBI Taxonomy" id="2793269"/>
    <lineage>
        <taxon>Bacteria</taxon>
        <taxon>Pseudomonadati</taxon>
        <taxon>Bacteroidota</taxon>
        <taxon>Chitinophagia</taxon>
        <taxon>Chitinophagales</taxon>
        <taxon>Chitinophagaceae</taxon>
        <taxon>Panacibacter</taxon>
    </lineage>
</organism>
<dbReference type="PANTHER" id="PTHR43304">
    <property type="entry name" value="PHYTOCHROME-LIKE PROTEIN CPH1"/>
    <property type="match status" value="1"/>
</dbReference>
<keyword evidence="5" id="KW-0418">Kinase</keyword>
<dbReference type="GO" id="GO:0004673">
    <property type="term" value="F:protein histidine kinase activity"/>
    <property type="evidence" value="ECO:0007669"/>
    <property type="project" value="UniProtKB-EC"/>
</dbReference>
<dbReference type="RefSeq" id="WP_196989336.1">
    <property type="nucleotide sequence ID" value="NZ_JADWYR010000001.1"/>
</dbReference>
<dbReference type="InterPro" id="IPR029016">
    <property type="entry name" value="GAF-like_dom_sf"/>
</dbReference>
<dbReference type="SUPFAM" id="SSF55781">
    <property type="entry name" value="GAF domain-like"/>
    <property type="match status" value="1"/>
</dbReference>
<evidence type="ECO:0000259" key="6">
    <source>
        <dbReference type="PROSITE" id="PS50109"/>
    </source>
</evidence>
<dbReference type="SMART" id="SM00086">
    <property type="entry name" value="PAC"/>
    <property type="match status" value="3"/>
</dbReference>
<dbReference type="Gene3D" id="3.30.565.10">
    <property type="entry name" value="Histidine kinase-like ATPase, C-terminal domain"/>
    <property type="match status" value="1"/>
</dbReference>
<accession>A0A931E5A9</accession>
<evidence type="ECO:0000313" key="10">
    <source>
        <dbReference type="Proteomes" id="UP000628448"/>
    </source>
</evidence>